<proteinExistence type="predicted"/>
<dbReference type="Proteomes" id="UP000316360">
    <property type="component" value="Unassembled WGS sequence"/>
</dbReference>
<dbReference type="EMBL" id="SOKJ01000246">
    <property type="protein sequence ID" value="TET10096.1"/>
    <property type="molecule type" value="Genomic_DNA"/>
</dbReference>
<evidence type="ECO:0000313" key="1">
    <source>
        <dbReference type="EMBL" id="TET10096.1"/>
    </source>
</evidence>
<organism evidence="1 2">
    <name type="scientific">Aerophobetes bacterium</name>
    <dbReference type="NCBI Taxonomy" id="2030807"/>
    <lineage>
        <taxon>Bacteria</taxon>
        <taxon>Candidatus Aerophobota</taxon>
    </lineage>
</organism>
<reference evidence="1 2" key="1">
    <citation type="submission" date="2019-03" db="EMBL/GenBank/DDBJ databases">
        <title>Metabolic potential of uncultured bacteria and archaea associated with petroleum seepage in deep-sea sediments.</title>
        <authorList>
            <person name="Dong X."/>
            <person name="Hubert C."/>
        </authorList>
    </citation>
    <scope>NUCLEOTIDE SEQUENCE [LARGE SCALE GENOMIC DNA]</scope>
    <source>
        <strain evidence="1">E44_bin7</strain>
    </source>
</reference>
<name>A0A523RWH6_UNCAE</name>
<evidence type="ECO:0000313" key="2">
    <source>
        <dbReference type="Proteomes" id="UP000316360"/>
    </source>
</evidence>
<protein>
    <submittedName>
        <fullName evidence="1">Uncharacterized protein</fullName>
    </submittedName>
</protein>
<dbReference type="Gene3D" id="3.60.21.10">
    <property type="match status" value="1"/>
</dbReference>
<dbReference type="InterPro" id="IPR029052">
    <property type="entry name" value="Metallo-depent_PP-like"/>
</dbReference>
<dbReference type="Pfam" id="PF13277">
    <property type="entry name" value="YmdB"/>
    <property type="match status" value="1"/>
</dbReference>
<dbReference type="InterPro" id="IPR005235">
    <property type="entry name" value="YmdB-like"/>
</dbReference>
<sequence length="39" mass="4412">MTGPQDSVIGIKKEVSIKRFLTQRSERFVVDRGESGFRG</sequence>
<accession>A0A523RWH6</accession>
<comment type="caution">
    <text evidence="1">The sequence shown here is derived from an EMBL/GenBank/DDBJ whole genome shotgun (WGS) entry which is preliminary data.</text>
</comment>
<gene>
    <name evidence="1" type="ORF">E3J84_04415</name>
</gene>
<dbReference type="AlphaFoldDB" id="A0A523RWH6"/>